<feature type="region of interest" description="Disordered" evidence="8">
    <location>
        <begin position="312"/>
        <end position="360"/>
    </location>
</feature>
<name>A0A559IWG4_9BACL</name>
<keyword evidence="7 9" id="KW-0472">Membrane</keyword>
<feature type="transmembrane region" description="Helical" evidence="9">
    <location>
        <begin position="162"/>
        <end position="185"/>
    </location>
</feature>
<dbReference type="GO" id="GO:0005886">
    <property type="term" value="C:plasma membrane"/>
    <property type="evidence" value="ECO:0007669"/>
    <property type="project" value="TreeGrafter"/>
</dbReference>
<comment type="subcellular location">
    <subcellularLocation>
        <location evidence="1">Membrane</location>
        <topology evidence="1">Multi-pass membrane protein</topology>
    </subcellularLocation>
</comment>
<dbReference type="NCBIfam" id="TIGR01297">
    <property type="entry name" value="CDF"/>
    <property type="match status" value="1"/>
</dbReference>
<sequence length="360" mass="39567">MGMHHGHSHGHGHDHGHSHGRGANKKALLWSLIIIFVFLIVEVVGGVITNSLALLSDAGHMLSDASSLLLSLIAMIFAARKPSPKKTYGFYRFEILAALINGITLVIISGVILWEAYERLINPQEVASLSMMGIAFAGLLANIAAAYVLMRGDIKNNLNMRSAYLHVLGDMLGSIGAIVAGFIMWKFEWYIADPIISIIVAILIILSAWRVTRDSVNVLMEGTPSRLNTEEVSSTLAGISGVTDVHDLHIWTVTSGFDVVSCHLKVKDGTDSYLVLNEALKLLKEKYEIDHATVQIEDSSVQHGDLICEVGPQAGEQHDHNHEDDESGHEHSHKHDHGHDHSGHKHDHKPNHKDHGHKHE</sequence>
<dbReference type="Pfam" id="PF16916">
    <property type="entry name" value="ZT_dimer"/>
    <property type="match status" value="1"/>
</dbReference>
<feature type="transmembrane region" description="Helical" evidence="9">
    <location>
        <begin position="126"/>
        <end position="150"/>
    </location>
</feature>
<dbReference type="InterPro" id="IPR002524">
    <property type="entry name" value="Cation_efflux"/>
</dbReference>
<keyword evidence="5 9" id="KW-1133">Transmembrane helix</keyword>
<dbReference type="OrthoDB" id="9809646at2"/>
<dbReference type="AlphaFoldDB" id="A0A559IWG4"/>
<evidence type="ECO:0000256" key="2">
    <source>
        <dbReference type="ARBA" id="ARBA00008873"/>
    </source>
</evidence>
<dbReference type="Pfam" id="PF01545">
    <property type="entry name" value="Cation_efflux"/>
    <property type="match status" value="1"/>
</dbReference>
<proteinExistence type="inferred from homology"/>
<dbReference type="InterPro" id="IPR027469">
    <property type="entry name" value="Cation_efflux_TMD_sf"/>
</dbReference>
<feature type="transmembrane region" description="Helical" evidence="9">
    <location>
        <begin position="27"/>
        <end position="48"/>
    </location>
</feature>
<keyword evidence="4 9" id="KW-0812">Transmembrane</keyword>
<reference evidence="12 13" key="1">
    <citation type="submission" date="2019-07" db="EMBL/GenBank/DDBJ databases">
        <authorList>
            <person name="Kim J."/>
        </authorList>
    </citation>
    <scope>NUCLEOTIDE SEQUENCE [LARGE SCALE GENOMIC DNA]</scope>
    <source>
        <strain evidence="12 13">N4</strain>
    </source>
</reference>
<evidence type="ECO:0000256" key="4">
    <source>
        <dbReference type="ARBA" id="ARBA00022692"/>
    </source>
</evidence>
<dbReference type="InterPro" id="IPR027470">
    <property type="entry name" value="Cation_efflux_CTD"/>
</dbReference>
<keyword evidence="6" id="KW-0406">Ion transport</keyword>
<dbReference type="EMBL" id="VNJK01000001">
    <property type="protein sequence ID" value="TVX91975.1"/>
    <property type="molecule type" value="Genomic_DNA"/>
</dbReference>
<evidence type="ECO:0000256" key="7">
    <source>
        <dbReference type="ARBA" id="ARBA00023136"/>
    </source>
</evidence>
<comment type="caution">
    <text evidence="12">The sequence shown here is derived from an EMBL/GenBank/DDBJ whole genome shotgun (WGS) entry which is preliminary data.</text>
</comment>
<evidence type="ECO:0000256" key="1">
    <source>
        <dbReference type="ARBA" id="ARBA00004141"/>
    </source>
</evidence>
<dbReference type="PANTHER" id="PTHR11562:SF17">
    <property type="entry name" value="RE54080P-RELATED"/>
    <property type="match status" value="1"/>
</dbReference>
<evidence type="ECO:0000256" key="5">
    <source>
        <dbReference type="ARBA" id="ARBA00022989"/>
    </source>
</evidence>
<feature type="domain" description="Cation efflux protein transmembrane" evidence="10">
    <location>
        <begin position="29"/>
        <end position="220"/>
    </location>
</feature>
<organism evidence="12 13">
    <name type="scientific">Paenibacillus agilis</name>
    <dbReference type="NCBI Taxonomy" id="3020863"/>
    <lineage>
        <taxon>Bacteria</taxon>
        <taxon>Bacillati</taxon>
        <taxon>Bacillota</taxon>
        <taxon>Bacilli</taxon>
        <taxon>Bacillales</taxon>
        <taxon>Paenibacillaceae</taxon>
        <taxon>Paenibacillus</taxon>
    </lineage>
</organism>
<dbReference type="InterPro" id="IPR058533">
    <property type="entry name" value="Cation_efflux_TM"/>
</dbReference>
<evidence type="ECO:0000259" key="10">
    <source>
        <dbReference type="Pfam" id="PF01545"/>
    </source>
</evidence>
<evidence type="ECO:0000259" key="11">
    <source>
        <dbReference type="Pfam" id="PF16916"/>
    </source>
</evidence>
<evidence type="ECO:0000313" key="12">
    <source>
        <dbReference type="EMBL" id="TVX91975.1"/>
    </source>
</evidence>
<evidence type="ECO:0000256" key="6">
    <source>
        <dbReference type="ARBA" id="ARBA00023065"/>
    </source>
</evidence>
<evidence type="ECO:0000256" key="8">
    <source>
        <dbReference type="SAM" id="MobiDB-lite"/>
    </source>
</evidence>
<dbReference type="InterPro" id="IPR036837">
    <property type="entry name" value="Cation_efflux_CTD_sf"/>
</dbReference>
<keyword evidence="3" id="KW-0813">Transport</keyword>
<evidence type="ECO:0000256" key="9">
    <source>
        <dbReference type="SAM" id="Phobius"/>
    </source>
</evidence>
<dbReference type="SUPFAM" id="SSF160240">
    <property type="entry name" value="Cation efflux protein cytoplasmic domain-like"/>
    <property type="match status" value="1"/>
</dbReference>
<feature type="domain" description="Cation efflux protein cytoplasmic" evidence="11">
    <location>
        <begin position="225"/>
        <end position="298"/>
    </location>
</feature>
<evidence type="ECO:0000313" key="13">
    <source>
        <dbReference type="Proteomes" id="UP000318102"/>
    </source>
</evidence>
<feature type="transmembrane region" description="Helical" evidence="9">
    <location>
        <begin position="191"/>
        <end position="211"/>
    </location>
</feature>
<comment type="similarity">
    <text evidence="2">Belongs to the cation diffusion facilitator (CDF) transporter (TC 2.A.4) family. SLC30A subfamily.</text>
</comment>
<protein>
    <submittedName>
        <fullName evidence="12">Cation transporter</fullName>
    </submittedName>
</protein>
<accession>A0A559IWG4</accession>
<dbReference type="GO" id="GO:0005385">
    <property type="term" value="F:zinc ion transmembrane transporter activity"/>
    <property type="evidence" value="ECO:0007669"/>
    <property type="project" value="TreeGrafter"/>
</dbReference>
<dbReference type="InterPro" id="IPR050681">
    <property type="entry name" value="CDF/SLC30A"/>
</dbReference>
<feature type="transmembrane region" description="Helical" evidence="9">
    <location>
        <begin position="60"/>
        <end position="79"/>
    </location>
</feature>
<gene>
    <name evidence="12" type="ORF">FPZ44_02240</name>
</gene>
<dbReference type="RefSeq" id="WP_144986988.1">
    <property type="nucleotide sequence ID" value="NZ_VNJK01000001.1"/>
</dbReference>
<dbReference type="Gene3D" id="1.20.1510.10">
    <property type="entry name" value="Cation efflux protein transmembrane domain"/>
    <property type="match status" value="1"/>
</dbReference>
<dbReference type="SUPFAM" id="SSF161111">
    <property type="entry name" value="Cation efflux protein transmembrane domain-like"/>
    <property type="match status" value="1"/>
</dbReference>
<feature type="compositionally biased region" description="Basic residues" evidence="8">
    <location>
        <begin position="331"/>
        <end position="360"/>
    </location>
</feature>
<dbReference type="PANTHER" id="PTHR11562">
    <property type="entry name" value="CATION EFFLUX PROTEIN/ ZINC TRANSPORTER"/>
    <property type="match status" value="1"/>
</dbReference>
<evidence type="ECO:0000256" key="3">
    <source>
        <dbReference type="ARBA" id="ARBA00022448"/>
    </source>
</evidence>
<feature type="transmembrane region" description="Helical" evidence="9">
    <location>
        <begin position="91"/>
        <end position="114"/>
    </location>
</feature>
<dbReference type="Proteomes" id="UP000318102">
    <property type="component" value="Unassembled WGS sequence"/>
</dbReference>
<keyword evidence="13" id="KW-1185">Reference proteome</keyword>